<organism evidence="1 2">
    <name type="scientific">Lentiprolixibacter aurantiacus</name>
    <dbReference type="NCBI Taxonomy" id="2993939"/>
    <lineage>
        <taxon>Bacteria</taxon>
        <taxon>Pseudomonadati</taxon>
        <taxon>Bacteroidota</taxon>
        <taxon>Flavobacteriia</taxon>
        <taxon>Flavobacteriales</taxon>
        <taxon>Flavobacteriaceae</taxon>
        <taxon>Lentiprolixibacter</taxon>
    </lineage>
</organism>
<gene>
    <name evidence="1" type="ORF">OO016_09395</name>
</gene>
<sequence length="359" mass="39763">MKKLVLTLFGLFVVLWSCTNEKLDDETINGTNLSFSVDSECTLSDSDNCGQGPDFNLAYYAAFDPVYWGSTETHKLSFQPQADGSIHIFGTTKLLSGTSCIAQIDLWLVEGKTYTELLGINGEFWSRDVCTNAIVDPELLNYFKIDSSRSSITFTDCESDNLPVGQFEVENAVRYEWRQDKLVTKEVQIGPGAAFTDSRNLDGLSAWVDLLIDGQKIASKLYFTLDCFEDIECETAFARSDDGATCFSDTPEAFDRWGWTIGPLSEGDYTYEIYSGAGQCDISKGELVGTVDVSYMNGNVSFTYNIDSQYNVEETHSYAGNAMFPTNKKGNPTVAPGQYTIQEDLEGEIYVIAHAVVCN</sequence>
<reference evidence="1" key="1">
    <citation type="submission" date="2022-11" db="EMBL/GenBank/DDBJ databases">
        <title>The characterization of three novel Bacteroidetes species and genomic analysis of their roles in tidal elemental geochemical cycles.</title>
        <authorList>
            <person name="Ma K.-J."/>
        </authorList>
    </citation>
    <scope>NUCLEOTIDE SEQUENCE</scope>
    <source>
        <strain evidence="1">M415</strain>
    </source>
</reference>
<dbReference type="EMBL" id="JAPFQP010000002">
    <property type="protein sequence ID" value="MCX2719816.1"/>
    <property type="molecule type" value="Genomic_DNA"/>
</dbReference>
<protein>
    <submittedName>
        <fullName evidence="1">Uncharacterized protein</fullName>
    </submittedName>
</protein>
<accession>A0AAE3ML94</accession>
<evidence type="ECO:0000313" key="1">
    <source>
        <dbReference type="EMBL" id="MCX2719816.1"/>
    </source>
</evidence>
<evidence type="ECO:0000313" key="2">
    <source>
        <dbReference type="Proteomes" id="UP001207116"/>
    </source>
</evidence>
<name>A0AAE3ML94_9FLAO</name>
<comment type="caution">
    <text evidence="1">The sequence shown here is derived from an EMBL/GenBank/DDBJ whole genome shotgun (WGS) entry which is preliminary data.</text>
</comment>
<keyword evidence="2" id="KW-1185">Reference proteome</keyword>
<proteinExistence type="predicted"/>
<dbReference type="Proteomes" id="UP001207116">
    <property type="component" value="Unassembled WGS sequence"/>
</dbReference>
<dbReference type="RefSeq" id="WP_266012896.1">
    <property type="nucleotide sequence ID" value="NZ_JAPFQP010000002.1"/>
</dbReference>
<dbReference type="AlphaFoldDB" id="A0AAE3ML94"/>